<name>A0A377J566_9HELI</name>
<keyword evidence="1" id="KW-0456">Lyase</keyword>
<dbReference type="EC" id="4.1.2.25" evidence="1"/>
<organism evidence="1 2">
    <name type="scientific">Helicobacter canis</name>
    <dbReference type="NCBI Taxonomy" id="29419"/>
    <lineage>
        <taxon>Bacteria</taxon>
        <taxon>Pseudomonadati</taxon>
        <taxon>Campylobacterota</taxon>
        <taxon>Epsilonproteobacteria</taxon>
        <taxon>Campylobacterales</taxon>
        <taxon>Helicobacteraceae</taxon>
        <taxon>Helicobacter</taxon>
    </lineage>
</organism>
<dbReference type="AlphaFoldDB" id="A0A377J566"/>
<protein>
    <submittedName>
        <fullName evidence="1">Dihydroneopterin aldolase</fullName>
        <ecNumber evidence="1">4.1.2.25</ecNumber>
    </submittedName>
</protein>
<dbReference type="OrthoDB" id="5361883at2"/>
<gene>
    <name evidence="1" type="primary">folB1</name>
    <name evidence="1" type="ORF">NCTC12410_01434</name>
</gene>
<reference evidence="1 2" key="1">
    <citation type="submission" date="2018-06" db="EMBL/GenBank/DDBJ databases">
        <authorList>
            <consortium name="Pathogen Informatics"/>
            <person name="Doyle S."/>
        </authorList>
    </citation>
    <scope>NUCLEOTIDE SEQUENCE [LARGE SCALE GENOMIC DNA]</scope>
    <source>
        <strain evidence="1 2">NCTC12410</strain>
    </source>
</reference>
<dbReference type="GO" id="GO:0004150">
    <property type="term" value="F:dihydroneopterin aldolase activity"/>
    <property type="evidence" value="ECO:0007669"/>
    <property type="project" value="UniProtKB-EC"/>
</dbReference>
<sequence length="121" mass="13780">MKIAIVCASELLQKSLEIYLKDYLAPIEACDFVISDYQSCDMKPVCLVGTANAHIKTPFTQESLLANCKVFYATYCAESLPILPPKDSRIFMQIDQLFTQTLEDFRQKLYEILRDGGYNAH</sequence>
<dbReference type="EMBL" id="UGHV01000001">
    <property type="protein sequence ID" value="STO97601.1"/>
    <property type="molecule type" value="Genomic_DNA"/>
</dbReference>
<proteinExistence type="predicted"/>
<accession>A0A377J566</accession>
<evidence type="ECO:0000313" key="2">
    <source>
        <dbReference type="Proteomes" id="UP000254841"/>
    </source>
</evidence>
<dbReference type="RefSeq" id="WP_115011826.1">
    <property type="nucleotide sequence ID" value="NZ_UGHV01000001.1"/>
</dbReference>
<evidence type="ECO:0000313" key="1">
    <source>
        <dbReference type="EMBL" id="STO97601.1"/>
    </source>
</evidence>
<dbReference type="Proteomes" id="UP000254841">
    <property type="component" value="Unassembled WGS sequence"/>
</dbReference>